<evidence type="ECO:0000313" key="5">
    <source>
        <dbReference type="RefSeq" id="XP_033786103.1"/>
    </source>
</evidence>
<dbReference type="GO" id="GO:0008090">
    <property type="term" value="P:retrograde axonal transport"/>
    <property type="evidence" value="ECO:0007669"/>
    <property type="project" value="TreeGrafter"/>
</dbReference>
<evidence type="ECO:0000256" key="1">
    <source>
        <dbReference type="SAM" id="MobiDB-lite"/>
    </source>
</evidence>
<dbReference type="GO" id="GO:0097484">
    <property type="term" value="P:dendrite extension"/>
    <property type="evidence" value="ECO:0007669"/>
    <property type="project" value="TreeGrafter"/>
</dbReference>
<dbReference type="AlphaFoldDB" id="A0A6P8PQC2"/>
<dbReference type="GO" id="GO:1904115">
    <property type="term" value="C:axon cytoplasm"/>
    <property type="evidence" value="ECO:0007669"/>
    <property type="project" value="GOC"/>
</dbReference>
<dbReference type="PANTHER" id="PTHR28673:SF1">
    <property type="entry name" value="TRANSMEMBRANE PROTEIN 108"/>
    <property type="match status" value="1"/>
</dbReference>
<dbReference type="OrthoDB" id="9944393at2759"/>
<feature type="transmembrane region" description="Helical" evidence="2">
    <location>
        <begin position="374"/>
        <end position="395"/>
    </location>
</feature>
<dbReference type="InterPro" id="IPR031508">
    <property type="entry name" value="TMEM108"/>
</dbReference>
<organism evidence="4 6">
    <name type="scientific">Geotrypetes seraphini</name>
    <name type="common">Gaboon caecilian</name>
    <name type="synonym">Caecilia seraphini</name>
    <dbReference type="NCBI Taxonomy" id="260995"/>
    <lineage>
        <taxon>Eukaryota</taxon>
        <taxon>Metazoa</taxon>
        <taxon>Chordata</taxon>
        <taxon>Craniata</taxon>
        <taxon>Vertebrata</taxon>
        <taxon>Euteleostomi</taxon>
        <taxon>Amphibia</taxon>
        <taxon>Gymnophiona</taxon>
        <taxon>Geotrypetes</taxon>
    </lineage>
</organism>
<dbReference type="Proteomes" id="UP000515159">
    <property type="component" value="Chromosome 2"/>
</dbReference>
<dbReference type="GO" id="GO:0097106">
    <property type="term" value="P:postsynaptic density organization"/>
    <property type="evidence" value="ECO:0007669"/>
    <property type="project" value="TreeGrafter"/>
</dbReference>
<keyword evidence="2" id="KW-1133">Transmembrane helix</keyword>
<sequence length="480" mass="52405">MKKSSQALCCQLFSILLILVLTEELAFTGKEQTPSSPLQAFQTDTTTTSTMVMPRQRGHPTMDPSPKGTHVDLQTASSMRREVSSFYQQQISNGTDHRVRPDMYHISNHSSSPSAAMYTTGHTFHIYKGNAVPTSESQSAMEELQAPFPIRTQLKAAGGNDGQRILVPSSTSLDFLLRRDVLQGLKQSAEQGTTQIIPGHWSQTADFNTPIQEASNNVKTPLVPFQPTSYQPWKMLNNNASLVNLNPDKTRFSLTSPDPGVETASALTVPVQTSLQADKSSLGSVGMPTGTLTKQHYRVNSTTLQNQGPTVSTAPTIRTPNSITTVGSTATGNFLNRLVPAGTWKPGTVGNISHVTEGDSSQHRATICLSKVDIVWIILAISVPISSCSVLLTVCCMRRKKKTSNPENNLSYWNNAITMDYFNRHAVDLPREIQSLGTSEDHLSEPRSPANGDYRDSGMVLVNPFCQETLFAGNEHVSEI</sequence>
<dbReference type="CTD" id="66000"/>
<keyword evidence="3" id="KW-0732">Signal</keyword>
<accession>A0A6P8PQC2</accession>
<dbReference type="GO" id="GO:0010008">
    <property type="term" value="C:endosome membrane"/>
    <property type="evidence" value="ECO:0007669"/>
    <property type="project" value="TreeGrafter"/>
</dbReference>
<protein>
    <submittedName>
        <fullName evidence="5 6">Transmembrane protein 108</fullName>
    </submittedName>
</protein>
<gene>
    <name evidence="5 6" type="primary">TMEM108</name>
</gene>
<feature type="region of interest" description="Disordered" evidence="1">
    <location>
        <begin position="52"/>
        <end position="71"/>
    </location>
</feature>
<dbReference type="GO" id="GO:0014069">
    <property type="term" value="C:postsynaptic density"/>
    <property type="evidence" value="ECO:0007669"/>
    <property type="project" value="TreeGrafter"/>
</dbReference>
<proteinExistence type="predicted"/>
<feature type="signal peptide" evidence="3">
    <location>
        <begin position="1"/>
        <end position="22"/>
    </location>
</feature>
<evidence type="ECO:0000256" key="2">
    <source>
        <dbReference type="SAM" id="Phobius"/>
    </source>
</evidence>
<evidence type="ECO:0000313" key="6">
    <source>
        <dbReference type="RefSeq" id="XP_033786104.1"/>
    </source>
</evidence>
<dbReference type="GO" id="GO:0005769">
    <property type="term" value="C:early endosome"/>
    <property type="evidence" value="ECO:0007669"/>
    <property type="project" value="TreeGrafter"/>
</dbReference>
<dbReference type="RefSeq" id="XP_033786103.1">
    <property type="nucleotide sequence ID" value="XM_033930212.1"/>
</dbReference>
<reference evidence="5 6" key="1">
    <citation type="submission" date="2025-04" db="UniProtKB">
        <authorList>
            <consortium name="RefSeq"/>
        </authorList>
    </citation>
    <scope>IDENTIFICATION</scope>
</reference>
<dbReference type="PANTHER" id="PTHR28673">
    <property type="entry name" value="TRANSMEMBRANE PROTEIN 108"/>
    <property type="match status" value="1"/>
</dbReference>
<name>A0A6P8PQC2_GEOSA</name>
<keyword evidence="2 5" id="KW-0812">Transmembrane</keyword>
<dbReference type="RefSeq" id="XP_033786104.1">
    <property type="nucleotide sequence ID" value="XM_033930213.1"/>
</dbReference>
<feature type="chain" id="PRO_5044653938" evidence="3">
    <location>
        <begin position="23"/>
        <end position="480"/>
    </location>
</feature>
<evidence type="ECO:0000256" key="3">
    <source>
        <dbReference type="SAM" id="SignalP"/>
    </source>
</evidence>
<keyword evidence="2" id="KW-0472">Membrane</keyword>
<dbReference type="GeneID" id="117353823"/>
<dbReference type="Pfam" id="PF15759">
    <property type="entry name" value="TMEM108"/>
    <property type="match status" value="1"/>
</dbReference>
<dbReference type="KEGG" id="gsh:117353823"/>
<keyword evidence="4" id="KW-1185">Reference proteome</keyword>
<evidence type="ECO:0000313" key="4">
    <source>
        <dbReference type="Proteomes" id="UP000515159"/>
    </source>
</evidence>